<dbReference type="AlphaFoldDB" id="A0A4P6ESC6"/>
<evidence type="ECO:0000256" key="4">
    <source>
        <dbReference type="ARBA" id="ARBA00022801"/>
    </source>
</evidence>
<dbReference type="PANTHER" id="PTHR22600">
    <property type="entry name" value="BETA-HEXOSAMINIDASE"/>
    <property type="match status" value="1"/>
</dbReference>
<evidence type="ECO:0000256" key="1">
    <source>
        <dbReference type="ARBA" id="ARBA00001231"/>
    </source>
</evidence>
<dbReference type="GO" id="GO:0005975">
    <property type="term" value="P:carbohydrate metabolic process"/>
    <property type="evidence" value="ECO:0007669"/>
    <property type="project" value="InterPro"/>
</dbReference>
<evidence type="ECO:0000259" key="8">
    <source>
        <dbReference type="Pfam" id="PF02838"/>
    </source>
</evidence>
<dbReference type="InterPro" id="IPR015883">
    <property type="entry name" value="Glyco_hydro_20_cat"/>
</dbReference>
<dbReference type="OrthoDB" id="9763537at2"/>
<dbReference type="RefSeq" id="WP_129438695.1">
    <property type="nucleotide sequence ID" value="NZ_CP035492.1"/>
</dbReference>
<accession>A0A4P6ESC6</accession>
<reference evidence="9 10" key="1">
    <citation type="submission" date="2019-01" db="EMBL/GenBank/DDBJ databases">
        <title>Genome sequencing of strain FW100M-2.</title>
        <authorList>
            <person name="Heo J."/>
            <person name="Kim S.-J."/>
            <person name="Kim J.-S."/>
            <person name="Hong S.-B."/>
            <person name="Kwon S.-W."/>
        </authorList>
    </citation>
    <scope>NUCLEOTIDE SEQUENCE [LARGE SCALE GENOMIC DNA]</scope>
    <source>
        <strain evidence="9 10">FW100M-2</strain>
    </source>
</reference>
<dbReference type="Proteomes" id="UP000293568">
    <property type="component" value="Chromosome"/>
</dbReference>
<feature type="active site" description="Proton donor" evidence="6">
    <location>
        <position position="283"/>
    </location>
</feature>
<dbReference type="InterPro" id="IPR029018">
    <property type="entry name" value="Hex-like_dom2"/>
</dbReference>
<comment type="similarity">
    <text evidence="2">Belongs to the glycosyl hydrolase 20 family.</text>
</comment>
<dbReference type="InterPro" id="IPR017853">
    <property type="entry name" value="GH"/>
</dbReference>
<keyword evidence="5" id="KW-0326">Glycosidase</keyword>
<dbReference type="EMBL" id="CP035492">
    <property type="protein sequence ID" value="QAY65794.1"/>
    <property type="molecule type" value="Genomic_DNA"/>
</dbReference>
<comment type="catalytic activity">
    <reaction evidence="1">
        <text>Hydrolysis of terminal non-reducing N-acetyl-D-hexosamine residues in N-acetyl-beta-D-hexosaminides.</text>
        <dbReference type="EC" id="3.2.1.52"/>
    </reaction>
</comment>
<dbReference type="GO" id="GO:0016020">
    <property type="term" value="C:membrane"/>
    <property type="evidence" value="ECO:0007669"/>
    <property type="project" value="TreeGrafter"/>
</dbReference>
<feature type="domain" description="Glycoside hydrolase family 20 catalytic" evidence="7">
    <location>
        <begin position="130"/>
        <end position="353"/>
    </location>
</feature>
<keyword evidence="10" id="KW-1185">Reference proteome</keyword>
<dbReference type="Gene3D" id="3.20.20.80">
    <property type="entry name" value="Glycosidases"/>
    <property type="match status" value="1"/>
</dbReference>
<evidence type="ECO:0000256" key="5">
    <source>
        <dbReference type="ARBA" id="ARBA00023295"/>
    </source>
</evidence>
<dbReference type="InterPro" id="IPR015882">
    <property type="entry name" value="HEX_bac_N"/>
</dbReference>
<protein>
    <recommendedName>
        <fullName evidence="3">beta-N-acetylhexosaminidase</fullName>
        <ecNumber evidence="3">3.2.1.52</ecNumber>
    </recommendedName>
</protein>
<organism evidence="9 10">
    <name type="scientific">Paenibacillus protaetiae</name>
    <dbReference type="NCBI Taxonomy" id="2509456"/>
    <lineage>
        <taxon>Bacteria</taxon>
        <taxon>Bacillati</taxon>
        <taxon>Bacillota</taxon>
        <taxon>Bacilli</taxon>
        <taxon>Bacillales</taxon>
        <taxon>Paenibacillaceae</taxon>
        <taxon>Paenibacillus</taxon>
    </lineage>
</organism>
<evidence type="ECO:0000313" key="9">
    <source>
        <dbReference type="EMBL" id="QAY65794.1"/>
    </source>
</evidence>
<dbReference type="GO" id="GO:0030203">
    <property type="term" value="P:glycosaminoglycan metabolic process"/>
    <property type="evidence" value="ECO:0007669"/>
    <property type="project" value="TreeGrafter"/>
</dbReference>
<dbReference type="KEGG" id="pprt:ET464_04760"/>
<dbReference type="SUPFAM" id="SSF55545">
    <property type="entry name" value="beta-N-acetylhexosaminidase-like domain"/>
    <property type="match status" value="1"/>
</dbReference>
<gene>
    <name evidence="9" type="ORF">ET464_04760</name>
</gene>
<dbReference type="GO" id="GO:0004563">
    <property type="term" value="F:beta-N-acetylhexosaminidase activity"/>
    <property type="evidence" value="ECO:0007669"/>
    <property type="project" value="UniProtKB-EC"/>
</dbReference>
<dbReference type="Pfam" id="PF00728">
    <property type="entry name" value="Glyco_hydro_20"/>
    <property type="match status" value="1"/>
</dbReference>
<sequence length="650" mass="72281">MNAPAYFYPQPGRYISSGDSSPAAARFNVQAASAEAERLASAAGVSAVLASSVTASAGGCSEEQPVLPAVIEYREVLHPQGYVLEWNADGLRLAASTVQGLHYALITVQQMMDGQQGQWAHCVIEDEPAFPVRGVMLDIGRNKIPKMETLFAFIDRLSALKINHLQLYMEGYSFEYPQYAALFPEATPLTAAEYRELDAYAASRFIDLVPSQNCLGHMWPWLSKPEFRELAEHPDGMPTPFPFKMPPTTLNPVDARSSALAEELFGELLPNFSSGYVNLNMDEPFGLGTGASKPRADEIGVGGLYMEYAEQMFAIARRHGKKPLMWGDVLTHHPELVKQLPADVTVLHWNYDAPIPYEPHCKMLHEHAVRYYVCPGTSSWSSLSGRTDNMLANIADAAKNGKAYGAAGLVVADWGDAGHWQVPSVSYPGYAYAAAVSWQTEANLERMEPLEHHVSHRMLQDRSGKGGGLLLKLGRYYHLERCTIENNTYTSFLLNHGLSSLEQLEQDTAMLPRIAKLLGGVGTPFQLDYRYEELASWVRACQEEVLGLDLAGADADTVTDELLNTLRLIHHGARLHRYIHMQHSIDPQAEMLELGELQSELQTIGKEFERLWLARNREGGLASSTAAFRKLLQQYEERQRELHPHNGIML</sequence>
<evidence type="ECO:0000256" key="6">
    <source>
        <dbReference type="PIRSR" id="PIRSR625705-1"/>
    </source>
</evidence>
<proteinExistence type="inferred from homology"/>
<dbReference type="Gene3D" id="3.30.379.10">
    <property type="entry name" value="Chitobiase/beta-hexosaminidase domain 2-like"/>
    <property type="match status" value="1"/>
</dbReference>
<dbReference type="Pfam" id="PF02838">
    <property type="entry name" value="Glyco_hydro_20b"/>
    <property type="match status" value="1"/>
</dbReference>
<evidence type="ECO:0000313" key="10">
    <source>
        <dbReference type="Proteomes" id="UP000293568"/>
    </source>
</evidence>
<dbReference type="PRINTS" id="PR00738">
    <property type="entry name" value="GLHYDRLASE20"/>
</dbReference>
<evidence type="ECO:0000256" key="2">
    <source>
        <dbReference type="ARBA" id="ARBA00006285"/>
    </source>
</evidence>
<feature type="domain" description="Beta-hexosaminidase bacterial type N-terminal" evidence="8">
    <location>
        <begin position="32"/>
        <end position="126"/>
    </location>
</feature>
<dbReference type="InterPro" id="IPR025705">
    <property type="entry name" value="Beta_hexosaminidase_sua/sub"/>
</dbReference>
<dbReference type="PANTHER" id="PTHR22600:SF57">
    <property type="entry name" value="BETA-N-ACETYLHEXOSAMINIDASE"/>
    <property type="match status" value="1"/>
</dbReference>
<evidence type="ECO:0000256" key="3">
    <source>
        <dbReference type="ARBA" id="ARBA00012663"/>
    </source>
</evidence>
<evidence type="ECO:0000259" key="7">
    <source>
        <dbReference type="Pfam" id="PF00728"/>
    </source>
</evidence>
<name>A0A4P6ESC6_9BACL</name>
<dbReference type="CDD" id="cd06565">
    <property type="entry name" value="GH20_GcnA-like"/>
    <property type="match status" value="1"/>
</dbReference>
<keyword evidence="4" id="KW-0378">Hydrolase</keyword>
<dbReference type="EC" id="3.2.1.52" evidence="3"/>
<dbReference type="SUPFAM" id="SSF51445">
    <property type="entry name" value="(Trans)glycosidases"/>
    <property type="match status" value="1"/>
</dbReference>